<dbReference type="Pfam" id="PF22200">
    <property type="entry name" value="ExsA_N"/>
    <property type="match status" value="1"/>
</dbReference>
<evidence type="ECO:0000313" key="6">
    <source>
        <dbReference type="Proteomes" id="UP000008560"/>
    </source>
</evidence>
<accession>E1WWC0</accession>
<dbReference type="InterPro" id="IPR009057">
    <property type="entry name" value="Homeodomain-like_sf"/>
</dbReference>
<dbReference type="AlphaFoldDB" id="E1WWC0"/>
<dbReference type="SUPFAM" id="SSF46689">
    <property type="entry name" value="Homeodomain-like"/>
    <property type="match status" value="2"/>
</dbReference>
<evidence type="ECO:0000313" key="5">
    <source>
        <dbReference type="EMBL" id="CBW24038.1"/>
    </source>
</evidence>
<gene>
    <name evidence="5" type="ordered locus">BF638R_3584</name>
</gene>
<evidence type="ECO:0000256" key="1">
    <source>
        <dbReference type="ARBA" id="ARBA00023015"/>
    </source>
</evidence>
<dbReference type="InterPro" id="IPR018060">
    <property type="entry name" value="HTH_AraC"/>
</dbReference>
<keyword evidence="2" id="KW-0238">DNA-binding</keyword>
<dbReference type="Gene3D" id="1.10.10.60">
    <property type="entry name" value="Homeodomain-like"/>
    <property type="match status" value="1"/>
</dbReference>
<dbReference type="Proteomes" id="UP000008560">
    <property type="component" value="Chromosome"/>
</dbReference>
<organism evidence="5 6">
    <name type="scientific">Bacteroides fragilis (strain 638R)</name>
    <dbReference type="NCBI Taxonomy" id="862962"/>
    <lineage>
        <taxon>Bacteria</taxon>
        <taxon>Pseudomonadati</taxon>
        <taxon>Bacteroidota</taxon>
        <taxon>Bacteroidia</taxon>
        <taxon>Bacteroidales</taxon>
        <taxon>Bacteroidaceae</taxon>
        <taxon>Bacteroides</taxon>
    </lineage>
</organism>
<name>E1WWC0_BACF6</name>
<dbReference type="HOGENOM" id="CLU_077934_0_0_10"/>
<dbReference type="InterPro" id="IPR054015">
    <property type="entry name" value="ExsA-like_N"/>
</dbReference>
<dbReference type="GO" id="GO:0003700">
    <property type="term" value="F:DNA-binding transcription factor activity"/>
    <property type="evidence" value="ECO:0007669"/>
    <property type="project" value="InterPro"/>
</dbReference>
<dbReference type="InterPro" id="IPR050959">
    <property type="entry name" value="MarA-like"/>
</dbReference>
<dbReference type="GO" id="GO:0043565">
    <property type="term" value="F:sequence-specific DNA binding"/>
    <property type="evidence" value="ECO:0007669"/>
    <property type="project" value="InterPro"/>
</dbReference>
<protein>
    <submittedName>
        <fullName evidence="5">Putative AraC-family regulatory protein</fullName>
    </submittedName>
</protein>
<dbReference type="PATRIC" id="fig|862962.3.peg.3716"/>
<evidence type="ECO:0000256" key="3">
    <source>
        <dbReference type="ARBA" id="ARBA00023163"/>
    </source>
</evidence>
<dbReference type="EMBL" id="FQ312004">
    <property type="protein sequence ID" value="CBW24038.1"/>
    <property type="molecule type" value="Genomic_DNA"/>
</dbReference>
<keyword evidence="3" id="KW-0804">Transcription</keyword>
<dbReference type="SMART" id="SM00342">
    <property type="entry name" value="HTH_ARAC"/>
    <property type="match status" value="1"/>
</dbReference>
<sequence length="291" mass="33683">MFFYNIHQPMKTLIENLTSDLLPNQIFQTGFSFLIILKGNSLLKLDSNVLIFIMSGTMKVSSAQQELATVRERHIFFWDKEDDYTCEMLSDSQVILFAFGDLIVHDLLTFRPFGATSDSSVSKDVGLKFAEPLNSFLQLLAQYMEMNLYDLSLYIAKQRELFYILNSVYNEQELAILFSSLTEQSSRFKEQILENYLSAKNVGELASLLGYGVTNFRAKFKEQFGVSVYRWLLNRKSQHIIYRITVYGDEFSQIIDDFGFSSPSHFNKFCRSQYGLTPCELRKKLKTNNNS</sequence>
<evidence type="ECO:0000259" key="4">
    <source>
        <dbReference type="PROSITE" id="PS01124"/>
    </source>
</evidence>
<dbReference type="Pfam" id="PF12833">
    <property type="entry name" value="HTH_18"/>
    <property type="match status" value="1"/>
</dbReference>
<dbReference type="PANTHER" id="PTHR47504:SF5">
    <property type="entry name" value="RIGHT ORIGIN-BINDING PROTEIN"/>
    <property type="match status" value="1"/>
</dbReference>
<dbReference type="KEGG" id="bfg:BF638R_3584"/>
<dbReference type="PROSITE" id="PS01124">
    <property type="entry name" value="HTH_ARAC_FAMILY_2"/>
    <property type="match status" value="1"/>
</dbReference>
<reference evidence="5 6" key="1">
    <citation type="journal article" date="2010" name="Microbiology">
        <title>Twenty-eight divergent polysaccharide loci specifying within- and amongst-strain capsule diversity in three strains of Bacteroides fragilis.</title>
        <authorList>
            <person name="Patrick S."/>
            <person name="Blakely G.W."/>
            <person name="Houston S."/>
            <person name="Moore J."/>
            <person name="Abratt V.R."/>
            <person name="Bertalan M."/>
            <person name="Cerdeno-Tarraga A.M."/>
            <person name="Quail M.A."/>
            <person name="Corton N."/>
            <person name="Corton C."/>
            <person name="Bignell A."/>
            <person name="Barron A."/>
            <person name="Clark L."/>
            <person name="Bentley S.D."/>
            <person name="Parkhill J."/>
        </authorList>
    </citation>
    <scope>NUCLEOTIDE SEQUENCE [LARGE SCALE GENOMIC DNA]</scope>
    <source>
        <strain evidence="5 6">638R</strain>
    </source>
</reference>
<dbReference type="PANTHER" id="PTHR47504">
    <property type="entry name" value="RIGHT ORIGIN-BINDING PROTEIN"/>
    <property type="match status" value="1"/>
</dbReference>
<keyword evidence="1" id="KW-0805">Transcription regulation</keyword>
<feature type="domain" description="HTH araC/xylS-type" evidence="4">
    <location>
        <begin position="186"/>
        <end position="284"/>
    </location>
</feature>
<proteinExistence type="predicted"/>
<evidence type="ECO:0000256" key="2">
    <source>
        <dbReference type="ARBA" id="ARBA00023125"/>
    </source>
</evidence>